<protein>
    <submittedName>
        <fullName evidence="1">Uncharacterized protein</fullName>
    </submittedName>
</protein>
<proteinExistence type="predicted"/>
<gene>
    <name evidence="1" type="ORF">FJR39_21405</name>
</gene>
<reference evidence="2" key="1">
    <citation type="journal article" date="2020" name="Toxins">
        <title>Phylogenomic Analysis of Secondary Metabolism in the Toxic Cyanobacterial Genera Anabaena, Dolichospermum and Aphanizomenon.</title>
        <authorList>
            <person name="Oesterholm J."/>
            <person name="Popin R.V."/>
            <person name="Fewer D.P."/>
            <person name="Sivonen K."/>
        </authorList>
    </citation>
    <scope>NUCLEOTIDE SEQUENCE [LARGE SCALE GENOMIC DNA]</scope>
    <source>
        <strain evidence="2">UHCC 0037</strain>
    </source>
</reference>
<organism evidence="1 2">
    <name type="scientific">Dolichospermum flos-aquae UHCC 0037</name>
    <dbReference type="NCBI Taxonomy" id="2590026"/>
    <lineage>
        <taxon>Bacteria</taxon>
        <taxon>Bacillati</taxon>
        <taxon>Cyanobacteriota</taxon>
        <taxon>Cyanophyceae</taxon>
        <taxon>Nostocales</taxon>
        <taxon>Aphanizomenonaceae</taxon>
        <taxon>Dolichospermum</taxon>
    </lineage>
</organism>
<keyword evidence="2" id="KW-1185">Reference proteome</keyword>
<dbReference type="Proteomes" id="UP001517388">
    <property type="component" value="Unassembled WGS sequence"/>
</dbReference>
<dbReference type="EMBL" id="VILF01000006">
    <property type="protein sequence ID" value="MTJ45541.1"/>
    <property type="molecule type" value="Genomic_DNA"/>
</dbReference>
<comment type="caution">
    <text evidence="1">The sequence shown here is derived from an EMBL/GenBank/DDBJ whole genome shotgun (WGS) entry which is preliminary data.</text>
</comment>
<evidence type="ECO:0000313" key="1">
    <source>
        <dbReference type="EMBL" id="MTJ45541.1"/>
    </source>
</evidence>
<sequence>MTTYDPRVLIRAFNTLQEEFQRFNQTSSDTLKEAEHTQKCAQDRVNQALRVSAIALSQAKSDIEDVQVVDQEVRDLLSNSSAAVETAHRTVEMVGKFRQQAETTLATWQNKLQKAIAWQAQAEARLQRAIQEYNQAQRSLASAQQNLASAQQNLASAEASLRSCMNNPESKNCNREQRAYDNANVAVAVAIQELQRAGIELQQAEIEVEAAQEELERAKAKVRDCQQAVGYAEQAVQHANLATEQANQAITEAERSLESAESANRAVTKASTKATEEHELTEQATGQVHQAEGFVTQAQVSVQRARNQADSAYNFAVRGNQELGYRTKLLVLFNQVDSSLSATKTVQSNSATTQPQSSVANSLADSLKYVDRYNYLDEENGSVRIEAKDMDGKDVGFITAERTSNNRIKIKDTVVPDDLQKKGIGSGLLSRLENRFPKGTELYFQENQKPEFWSKKGFQQRVTKDGITEFFKVIE</sequence>
<evidence type="ECO:0000313" key="2">
    <source>
        <dbReference type="Proteomes" id="UP001517388"/>
    </source>
</evidence>
<name>A0ACC7SB44_DOLFA</name>
<accession>A0ACC7SB44</accession>